<dbReference type="Proteomes" id="UP000603904">
    <property type="component" value="Unassembled WGS sequence"/>
</dbReference>
<sequence length="282" mass="27803">MTAPRDLFDLVRAPAALSVPGDVVAGAAAGGALGRRTAGLACSSICLYWAGMAANDWADRHLDAVERPERPIPSGRVSANQALGTAAALTVAGLAVAGLTGGRRALTVAAPLAAAIWAYDLAAKSTPAGPLTMALCRGLDVLLGATPGSSAVAALPSALTIAAHTYLLTALSHGEVSGTDPRLPAATLAGTVALTAATVRGSAGAAQPALAGWYAAQFGLPQARAVADPSAMRVREAVNAGIVGLPALQGALAARGGAPRVALALAAVVPLARRLVRKISAT</sequence>
<evidence type="ECO:0000256" key="4">
    <source>
        <dbReference type="ARBA" id="ARBA00023136"/>
    </source>
</evidence>
<keyword evidence="5" id="KW-0808">Transferase</keyword>
<dbReference type="PANTHER" id="PTHR42723">
    <property type="entry name" value="CHLOROPHYLL SYNTHASE"/>
    <property type="match status" value="1"/>
</dbReference>
<dbReference type="GO" id="GO:0016740">
    <property type="term" value="F:transferase activity"/>
    <property type="evidence" value="ECO:0007669"/>
    <property type="project" value="UniProtKB-KW"/>
</dbReference>
<dbReference type="Pfam" id="PF01040">
    <property type="entry name" value="UbiA"/>
    <property type="match status" value="1"/>
</dbReference>
<evidence type="ECO:0000256" key="3">
    <source>
        <dbReference type="ARBA" id="ARBA00022989"/>
    </source>
</evidence>
<name>A0ABQ4G6E0_9ACTN</name>
<proteinExistence type="predicted"/>
<evidence type="ECO:0000313" key="5">
    <source>
        <dbReference type="EMBL" id="GIH42643.1"/>
    </source>
</evidence>
<dbReference type="PANTHER" id="PTHR42723:SF1">
    <property type="entry name" value="CHLOROPHYLL SYNTHASE, CHLOROPLASTIC"/>
    <property type="match status" value="1"/>
</dbReference>
<dbReference type="NCBIfam" id="NF045897">
    <property type="entry name" value="SCO3242_trans"/>
    <property type="match status" value="1"/>
</dbReference>
<reference evidence="5 6" key="1">
    <citation type="submission" date="2021-01" db="EMBL/GenBank/DDBJ databases">
        <title>Whole genome shotgun sequence of Microbispora corallina NBRC 16416.</title>
        <authorList>
            <person name="Komaki H."/>
            <person name="Tamura T."/>
        </authorList>
    </citation>
    <scope>NUCLEOTIDE SEQUENCE [LARGE SCALE GENOMIC DNA]</scope>
    <source>
        <strain evidence="5 6">NBRC 16416</strain>
    </source>
</reference>
<comment type="caution">
    <text evidence="5">The sequence shown here is derived from an EMBL/GenBank/DDBJ whole genome shotgun (WGS) entry which is preliminary data.</text>
</comment>
<keyword evidence="2" id="KW-0812">Transmembrane</keyword>
<organism evidence="5 6">
    <name type="scientific">Microbispora corallina</name>
    <dbReference type="NCBI Taxonomy" id="83302"/>
    <lineage>
        <taxon>Bacteria</taxon>
        <taxon>Bacillati</taxon>
        <taxon>Actinomycetota</taxon>
        <taxon>Actinomycetes</taxon>
        <taxon>Streptosporangiales</taxon>
        <taxon>Streptosporangiaceae</taxon>
        <taxon>Microbispora</taxon>
    </lineage>
</organism>
<evidence type="ECO:0000256" key="1">
    <source>
        <dbReference type="ARBA" id="ARBA00004141"/>
    </source>
</evidence>
<keyword evidence="3" id="KW-1133">Transmembrane helix</keyword>
<gene>
    <name evidence="5" type="ORF">Mco01_56430</name>
</gene>
<dbReference type="Gene3D" id="1.10.357.140">
    <property type="entry name" value="UbiA prenyltransferase"/>
    <property type="match status" value="1"/>
</dbReference>
<dbReference type="InterPro" id="IPR050475">
    <property type="entry name" value="Prenyltransferase_related"/>
</dbReference>
<evidence type="ECO:0000313" key="6">
    <source>
        <dbReference type="Proteomes" id="UP000603904"/>
    </source>
</evidence>
<dbReference type="InterPro" id="IPR044878">
    <property type="entry name" value="UbiA_sf"/>
</dbReference>
<dbReference type="CDD" id="cd13964">
    <property type="entry name" value="PT_UbiA_1"/>
    <property type="match status" value="1"/>
</dbReference>
<evidence type="ECO:0000256" key="2">
    <source>
        <dbReference type="ARBA" id="ARBA00022692"/>
    </source>
</evidence>
<dbReference type="EMBL" id="BOOC01000032">
    <property type="protein sequence ID" value="GIH42643.1"/>
    <property type="molecule type" value="Genomic_DNA"/>
</dbReference>
<dbReference type="InterPro" id="IPR000537">
    <property type="entry name" value="UbiA_prenyltransferase"/>
</dbReference>
<keyword evidence="6" id="KW-1185">Reference proteome</keyword>
<keyword evidence="4" id="KW-0472">Membrane</keyword>
<accession>A0ABQ4G6E0</accession>
<comment type="subcellular location">
    <subcellularLocation>
        <location evidence="1">Membrane</location>
        <topology evidence="1">Multi-pass membrane protein</topology>
    </subcellularLocation>
</comment>
<protein>
    <submittedName>
        <fullName evidence="5">Transferase</fullName>
    </submittedName>
</protein>
<dbReference type="RefSeq" id="WP_204059842.1">
    <property type="nucleotide sequence ID" value="NZ_BAAAGP010000019.1"/>
</dbReference>